<feature type="domain" description="Tyrosine-protein phosphatase" evidence="1">
    <location>
        <begin position="11"/>
        <end position="96"/>
    </location>
</feature>
<sequence length="96" mass="11288">EDFSFQQFLNPANKYKNRYANIVAYDHTRVLLNPIEGIAGSDYINANFIDGYNRQRAYIAAQGPLMETFDDFWRMIWEQMSSVIVMLTKLEERGRV</sequence>
<dbReference type="Gene3D" id="3.90.190.10">
    <property type="entry name" value="Protein tyrosine phosphatase superfamily"/>
    <property type="match status" value="1"/>
</dbReference>
<feature type="non-terminal residue" evidence="2">
    <location>
        <position position="96"/>
    </location>
</feature>
<dbReference type="PANTHER" id="PTHR19134">
    <property type="entry name" value="RECEPTOR-TYPE TYROSINE-PROTEIN PHOSPHATASE"/>
    <property type="match status" value="1"/>
</dbReference>
<dbReference type="Proteomes" id="UP001159427">
    <property type="component" value="Unassembled WGS sequence"/>
</dbReference>
<comment type="caution">
    <text evidence="2">The sequence shown here is derived from an EMBL/GenBank/DDBJ whole genome shotgun (WGS) entry which is preliminary data.</text>
</comment>
<dbReference type="PRINTS" id="PR00700">
    <property type="entry name" value="PRTYPHPHTASE"/>
</dbReference>
<organism evidence="2 3">
    <name type="scientific">Porites evermanni</name>
    <dbReference type="NCBI Taxonomy" id="104178"/>
    <lineage>
        <taxon>Eukaryota</taxon>
        <taxon>Metazoa</taxon>
        <taxon>Cnidaria</taxon>
        <taxon>Anthozoa</taxon>
        <taxon>Hexacorallia</taxon>
        <taxon>Scleractinia</taxon>
        <taxon>Fungiina</taxon>
        <taxon>Poritidae</taxon>
        <taxon>Porites</taxon>
    </lineage>
</organism>
<gene>
    <name evidence="2" type="ORF">PEVE_00035871</name>
</gene>
<dbReference type="InterPro" id="IPR000242">
    <property type="entry name" value="PTP_cat"/>
</dbReference>
<dbReference type="SMART" id="SM00194">
    <property type="entry name" value="PTPc"/>
    <property type="match status" value="1"/>
</dbReference>
<evidence type="ECO:0000313" key="2">
    <source>
        <dbReference type="EMBL" id="CAH3198136.1"/>
    </source>
</evidence>
<dbReference type="InterPro" id="IPR050348">
    <property type="entry name" value="Protein-Tyr_Phosphatase"/>
</dbReference>
<reference evidence="2 3" key="1">
    <citation type="submission" date="2022-05" db="EMBL/GenBank/DDBJ databases">
        <authorList>
            <consortium name="Genoscope - CEA"/>
            <person name="William W."/>
        </authorList>
    </citation>
    <scope>NUCLEOTIDE SEQUENCE [LARGE SCALE GENOMIC DNA]</scope>
</reference>
<dbReference type="SUPFAM" id="SSF52799">
    <property type="entry name" value="(Phosphotyrosine protein) phosphatases II"/>
    <property type="match status" value="1"/>
</dbReference>
<evidence type="ECO:0000313" key="3">
    <source>
        <dbReference type="Proteomes" id="UP001159427"/>
    </source>
</evidence>
<accession>A0ABN8T2Q0</accession>
<proteinExistence type="predicted"/>
<keyword evidence="3" id="KW-1185">Reference proteome</keyword>
<feature type="non-terminal residue" evidence="2">
    <location>
        <position position="1"/>
    </location>
</feature>
<dbReference type="Pfam" id="PF00102">
    <property type="entry name" value="Y_phosphatase"/>
    <property type="match status" value="1"/>
</dbReference>
<dbReference type="InterPro" id="IPR029021">
    <property type="entry name" value="Prot-tyrosine_phosphatase-like"/>
</dbReference>
<dbReference type="PROSITE" id="PS50055">
    <property type="entry name" value="TYR_PHOSPHATASE_PTP"/>
    <property type="match status" value="1"/>
</dbReference>
<dbReference type="PANTHER" id="PTHR19134:SF531">
    <property type="entry name" value="TYROSINE-PROTEIN PHOSPHATASE LAR"/>
    <property type="match status" value="1"/>
</dbReference>
<name>A0ABN8T2Q0_9CNID</name>
<dbReference type="EMBL" id="CALNXI010005623">
    <property type="protein sequence ID" value="CAH3198136.1"/>
    <property type="molecule type" value="Genomic_DNA"/>
</dbReference>
<evidence type="ECO:0000259" key="1">
    <source>
        <dbReference type="PROSITE" id="PS50055"/>
    </source>
</evidence>
<protein>
    <recommendedName>
        <fullName evidence="1">Tyrosine-protein phosphatase domain-containing protein</fullName>
    </recommendedName>
</protein>